<protein>
    <submittedName>
        <fullName evidence="2">Uncharacterized protein</fullName>
    </submittedName>
</protein>
<evidence type="ECO:0000313" key="3">
    <source>
        <dbReference type="Proteomes" id="UP001152484"/>
    </source>
</evidence>
<proteinExistence type="predicted"/>
<gene>
    <name evidence="2" type="ORF">CEURO_LOCUS10681</name>
</gene>
<evidence type="ECO:0000256" key="1">
    <source>
        <dbReference type="SAM" id="MobiDB-lite"/>
    </source>
</evidence>
<sequence length="106" mass="11535">MIQGLRGENSALANQVSDLKTHVKSLEAYGRKKKQEVTDAACFYACKTRGELMASYSAGDMLGWSAEQDVATWLKLQEEMDPPVGEDGFDVGHSDDEAKSKCSKGS</sequence>
<keyword evidence="3" id="KW-1185">Reference proteome</keyword>
<dbReference type="AlphaFoldDB" id="A0A9P0Z6P7"/>
<feature type="compositionally biased region" description="Basic and acidic residues" evidence="1">
    <location>
        <begin position="90"/>
        <end position="100"/>
    </location>
</feature>
<organism evidence="2 3">
    <name type="scientific">Cuscuta europaea</name>
    <name type="common">European dodder</name>
    <dbReference type="NCBI Taxonomy" id="41803"/>
    <lineage>
        <taxon>Eukaryota</taxon>
        <taxon>Viridiplantae</taxon>
        <taxon>Streptophyta</taxon>
        <taxon>Embryophyta</taxon>
        <taxon>Tracheophyta</taxon>
        <taxon>Spermatophyta</taxon>
        <taxon>Magnoliopsida</taxon>
        <taxon>eudicotyledons</taxon>
        <taxon>Gunneridae</taxon>
        <taxon>Pentapetalae</taxon>
        <taxon>asterids</taxon>
        <taxon>lamiids</taxon>
        <taxon>Solanales</taxon>
        <taxon>Convolvulaceae</taxon>
        <taxon>Cuscuteae</taxon>
        <taxon>Cuscuta</taxon>
        <taxon>Cuscuta subgen. Cuscuta</taxon>
    </lineage>
</organism>
<reference evidence="2" key="1">
    <citation type="submission" date="2022-07" db="EMBL/GenBank/DDBJ databases">
        <authorList>
            <person name="Macas J."/>
            <person name="Novak P."/>
            <person name="Neumann P."/>
        </authorList>
    </citation>
    <scope>NUCLEOTIDE SEQUENCE</scope>
</reference>
<dbReference type="OrthoDB" id="1324451at2759"/>
<feature type="region of interest" description="Disordered" evidence="1">
    <location>
        <begin position="78"/>
        <end position="106"/>
    </location>
</feature>
<accession>A0A9P0Z6P7</accession>
<comment type="caution">
    <text evidence="2">The sequence shown here is derived from an EMBL/GenBank/DDBJ whole genome shotgun (WGS) entry which is preliminary data.</text>
</comment>
<dbReference type="EMBL" id="CAMAPE010000020">
    <property type="protein sequence ID" value="CAH9089008.1"/>
    <property type="molecule type" value="Genomic_DNA"/>
</dbReference>
<name>A0A9P0Z6P7_CUSEU</name>
<evidence type="ECO:0000313" key="2">
    <source>
        <dbReference type="EMBL" id="CAH9089008.1"/>
    </source>
</evidence>
<dbReference type="Proteomes" id="UP001152484">
    <property type="component" value="Unassembled WGS sequence"/>
</dbReference>